<sequence length="148" mass="15307">MAGRTTCFSLAASGPPGPPAQPQAAHAVSQHAPRQAQRRTHHHGVPPPPAPAHTATCTCAPPTPLLRGGAPEVDVNELRLAREGRAPEPCATSEGGDEEAVADGVVEEAALALADEVRADDDRGGDGEEEDERRCAHISARSLHGTAR</sequence>
<dbReference type="AlphaFoldDB" id="S8DKW3"/>
<dbReference type="EMBL" id="KE504279">
    <property type="protein sequence ID" value="EPS93392.1"/>
    <property type="molecule type" value="Genomic_DNA"/>
</dbReference>
<keyword evidence="3" id="KW-1185">Reference proteome</keyword>
<gene>
    <name evidence="2" type="ORF">FOMPIDRAFT_1026553</name>
</gene>
<feature type="region of interest" description="Disordered" evidence="1">
    <location>
        <begin position="112"/>
        <end position="148"/>
    </location>
</feature>
<protein>
    <submittedName>
        <fullName evidence="2">Uncharacterized protein</fullName>
    </submittedName>
</protein>
<dbReference type="InParanoid" id="S8DKW3"/>
<feature type="compositionally biased region" description="Low complexity" evidence="1">
    <location>
        <begin position="22"/>
        <end position="33"/>
    </location>
</feature>
<organism evidence="2 3">
    <name type="scientific">Fomitopsis schrenkii</name>
    <name type="common">Brown rot fungus</name>
    <dbReference type="NCBI Taxonomy" id="2126942"/>
    <lineage>
        <taxon>Eukaryota</taxon>
        <taxon>Fungi</taxon>
        <taxon>Dikarya</taxon>
        <taxon>Basidiomycota</taxon>
        <taxon>Agaricomycotina</taxon>
        <taxon>Agaricomycetes</taxon>
        <taxon>Polyporales</taxon>
        <taxon>Fomitopsis</taxon>
    </lineage>
</organism>
<reference evidence="2 3" key="1">
    <citation type="journal article" date="2012" name="Science">
        <title>The Paleozoic origin of enzymatic lignin decomposition reconstructed from 31 fungal genomes.</title>
        <authorList>
            <person name="Floudas D."/>
            <person name="Binder M."/>
            <person name="Riley R."/>
            <person name="Barry K."/>
            <person name="Blanchette R.A."/>
            <person name="Henrissat B."/>
            <person name="Martinez A.T."/>
            <person name="Otillar R."/>
            <person name="Spatafora J.W."/>
            <person name="Yadav J.S."/>
            <person name="Aerts A."/>
            <person name="Benoit I."/>
            <person name="Boyd A."/>
            <person name="Carlson A."/>
            <person name="Copeland A."/>
            <person name="Coutinho P.M."/>
            <person name="de Vries R.P."/>
            <person name="Ferreira P."/>
            <person name="Findley K."/>
            <person name="Foster B."/>
            <person name="Gaskell J."/>
            <person name="Glotzer D."/>
            <person name="Gorecki P."/>
            <person name="Heitman J."/>
            <person name="Hesse C."/>
            <person name="Hori C."/>
            <person name="Igarashi K."/>
            <person name="Jurgens J.A."/>
            <person name="Kallen N."/>
            <person name="Kersten P."/>
            <person name="Kohler A."/>
            <person name="Kuees U."/>
            <person name="Kumar T.K.A."/>
            <person name="Kuo A."/>
            <person name="LaButti K."/>
            <person name="Larrondo L.F."/>
            <person name="Lindquist E."/>
            <person name="Ling A."/>
            <person name="Lombard V."/>
            <person name="Lucas S."/>
            <person name="Lundell T."/>
            <person name="Martin R."/>
            <person name="McLaughlin D.J."/>
            <person name="Morgenstern I."/>
            <person name="Morin E."/>
            <person name="Murat C."/>
            <person name="Nagy L.G."/>
            <person name="Nolan M."/>
            <person name="Ohm R.A."/>
            <person name="Patyshakuliyeva A."/>
            <person name="Rokas A."/>
            <person name="Ruiz-Duenas F.J."/>
            <person name="Sabat G."/>
            <person name="Salamov A."/>
            <person name="Samejima M."/>
            <person name="Schmutz J."/>
            <person name="Slot J.C."/>
            <person name="St John F."/>
            <person name="Stenlid J."/>
            <person name="Sun H."/>
            <person name="Sun S."/>
            <person name="Syed K."/>
            <person name="Tsang A."/>
            <person name="Wiebenga A."/>
            <person name="Young D."/>
            <person name="Pisabarro A."/>
            <person name="Eastwood D.C."/>
            <person name="Martin F."/>
            <person name="Cullen D."/>
            <person name="Grigoriev I.V."/>
            <person name="Hibbett D.S."/>
        </authorList>
    </citation>
    <scope>NUCLEOTIDE SEQUENCE</scope>
    <source>
        <strain evidence="3">FP-58527</strain>
    </source>
</reference>
<feature type="region of interest" description="Disordered" evidence="1">
    <location>
        <begin position="1"/>
        <end position="55"/>
    </location>
</feature>
<feature type="compositionally biased region" description="Basic and acidic residues" evidence="1">
    <location>
        <begin position="115"/>
        <end position="126"/>
    </location>
</feature>
<accession>S8DKW3</accession>
<dbReference type="HOGENOM" id="CLU_1758841_0_0_1"/>
<evidence type="ECO:0000313" key="2">
    <source>
        <dbReference type="EMBL" id="EPS93392.1"/>
    </source>
</evidence>
<proteinExistence type="predicted"/>
<evidence type="ECO:0000313" key="3">
    <source>
        <dbReference type="Proteomes" id="UP000015241"/>
    </source>
</evidence>
<evidence type="ECO:0000256" key="1">
    <source>
        <dbReference type="SAM" id="MobiDB-lite"/>
    </source>
</evidence>
<name>S8DKW3_FOMSC</name>
<dbReference type="Proteomes" id="UP000015241">
    <property type="component" value="Unassembled WGS sequence"/>
</dbReference>